<evidence type="ECO:0000313" key="4">
    <source>
        <dbReference type="Proteomes" id="UP000446768"/>
    </source>
</evidence>
<dbReference type="EMBL" id="WKJJ01000001">
    <property type="protein sequence ID" value="MRV70530.1"/>
    <property type="molecule type" value="Genomic_DNA"/>
</dbReference>
<dbReference type="InterPro" id="IPR036291">
    <property type="entry name" value="NAD(P)-bd_dom_sf"/>
</dbReference>
<dbReference type="PANTHER" id="PTHR42760">
    <property type="entry name" value="SHORT-CHAIN DEHYDROGENASES/REDUCTASES FAMILY MEMBER"/>
    <property type="match status" value="1"/>
</dbReference>
<dbReference type="SUPFAM" id="SSF51735">
    <property type="entry name" value="NAD(P)-binding Rossmann-fold domains"/>
    <property type="match status" value="1"/>
</dbReference>
<proteinExistence type="inferred from homology"/>
<sequence>MSTTLSSQLQGRHIIVTGGFGALGRALGAVLAERGARVALLDVAEPPAGLQPNARLLLRGGVDLNDGAASVAAFDAAADVLGGVDALVNVAGGFAWETLSGGSVATWDRMYEMNLRTAVIGAQAVLPHLKARGAGRIVNIGALASQKAGGGMGAYAAAKAGVARLTEALAEELKGDAITVNAVLPSIIDTPANRAAMPDADCTRWVSPQALAGVIAFLLSDEGAPITGACLPVAGRV</sequence>
<evidence type="ECO:0000313" key="3">
    <source>
        <dbReference type="EMBL" id="MRV70530.1"/>
    </source>
</evidence>
<reference evidence="3 4" key="1">
    <citation type="submission" date="2019-11" db="EMBL/GenBank/DDBJ databases">
        <title>Novel species isolated from a subtropical stream in China.</title>
        <authorList>
            <person name="Lu H."/>
        </authorList>
    </citation>
    <scope>NUCLEOTIDE SEQUENCE [LARGE SCALE GENOMIC DNA]</scope>
    <source>
        <strain evidence="3 4">FT92W</strain>
    </source>
</reference>
<organism evidence="3 4">
    <name type="scientific">Pseudoduganella rivuli</name>
    <dbReference type="NCBI Taxonomy" id="2666085"/>
    <lineage>
        <taxon>Bacteria</taxon>
        <taxon>Pseudomonadati</taxon>
        <taxon>Pseudomonadota</taxon>
        <taxon>Betaproteobacteria</taxon>
        <taxon>Burkholderiales</taxon>
        <taxon>Oxalobacteraceae</taxon>
        <taxon>Telluria group</taxon>
        <taxon>Pseudoduganella</taxon>
    </lineage>
</organism>
<protein>
    <submittedName>
        <fullName evidence="3">SDR family NAD(P)-dependent oxidoreductase</fullName>
    </submittedName>
</protein>
<accession>A0A7X2LPQ1</accession>
<dbReference type="RefSeq" id="WP_154370998.1">
    <property type="nucleotide sequence ID" value="NZ_WKJJ01000001.1"/>
</dbReference>
<evidence type="ECO:0000256" key="2">
    <source>
        <dbReference type="RuleBase" id="RU000363"/>
    </source>
</evidence>
<dbReference type="PANTHER" id="PTHR42760:SF135">
    <property type="entry name" value="BLL7886 PROTEIN"/>
    <property type="match status" value="1"/>
</dbReference>
<dbReference type="InterPro" id="IPR020904">
    <property type="entry name" value="Sc_DH/Rdtase_CS"/>
</dbReference>
<dbReference type="Gene3D" id="3.40.50.720">
    <property type="entry name" value="NAD(P)-binding Rossmann-like Domain"/>
    <property type="match status" value="1"/>
</dbReference>
<keyword evidence="4" id="KW-1185">Reference proteome</keyword>
<name>A0A7X2LPQ1_9BURK</name>
<dbReference type="PRINTS" id="PR00080">
    <property type="entry name" value="SDRFAMILY"/>
</dbReference>
<dbReference type="Proteomes" id="UP000446768">
    <property type="component" value="Unassembled WGS sequence"/>
</dbReference>
<dbReference type="GO" id="GO:0030497">
    <property type="term" value="P:fatty acid elongation"/>
    <property type="evidence" value="ECO:0007669"/>
    <property type="project" value="TreeGrafter"/>
</dbReference>
<gene>
    <name evidence="3" type="ORF">GJ700_02190</name>
</gene>
<evidence type="ECO:0000256" key="1">
    <source>
        <dbReference type="ARBA" id="ARBA00006484"/>
    </source>
</evidence>
<dbReference type="AlphaFoldDB" id="A0A7X2LPQ1"/>
<comment type="caution">
    <text evidence="3">The sequence shown here is derived from an EMBL/GenBank/DDBJ whole genome shotgun (WGS) entry which is preliminary data.</text>
</comment>
<dbReference type="GO" id="GO:0016616">
    <property type="term" value="F:oxidoreductase activity, acting on the CH-OH group of donors, NAD or NADP as acceptor"/>
    <property type="evidence" value="ECO:0007669"/>
    <property type="project" value="TreeGrafter"/>
</dbReference>
<dbReference type="PRINTS" id="PR00081">
    <property type="entry name" value="GDHRDH"/>
</dbReference>
<dbReference type="Pfam" id="PF00106">
    <property type="entry name" value="adh_short"/>
    <property type="match status" value="1"/>
</dbReference>
<comment type="similarity">
    <text evidence="1 2">Belongs to the short-chain dehydrogenases/reductases (SDR) family.</text>
</comment>
<dbReference type="PROSITE" id="PS00061">
    <property type="entry name" value="ADH_SHORT"/>
    <property type="match status" value="1"/>
</dbReference>
<dbReference type="InterPro" id="IPR002347">
    <property type="entry name" value="SDR_fam"/>
</dbReference>